<keyword evidence="5" id="KW-1185">Reference proteome</keyword>
<dbReference type="PANTHER" id="PTHR43798">
    <property type="entry name" value="MONOACYLGLYCEROL LIPASE"/>
    <property type="match status" value="1"/>
</dbReference>
<feature type="domain" description="Tyrosine specific protein phosphatases" evidence="3">
    <location>
        <begin position="431"/>
        <end position="488"/>
    </location>
</feature>
<dbReference type="KEGG" id="sre:PTSG_00595"/>
<evidence type="ECO:0000313" key="4">
    <source>
        <dbReference type="EMBL" id="EGD75885.1"/>
    </source>
</evidence>
<dbReference type="PANTHER" id="PTHR43798:SF5">
    <property type="entry name" value="MONOACYLGLYCEROL LIPASE ABHD6"/>
    <property type="match status" value="1"/>
</dbReference>
<name>F2TWX6_SALR5</name>
<dbReference type="OrthoDB" id="428974at2759"/>
<reference evidence="4" key="1">
    <citation type="submission" date="2009-08" db="EMBL/GenBank/DDBJ databases">
        <title>Annotation of Salpingoeca rosetta.</title>
        <authorList>
            <consortium name="The Broad Institute Genome Sequencing Platform"/>
            <person name="Russ C."/>
            <person name="Cuomo C."/>
            <person name="Burger G."/>
            <person name="Gray M.W."/>
            <person name="Holland P.W.H."/>
            <person name="King N."/>
            <person name="Lang F.B.F."/>
            <person name="Roger A.J."/>
            <person name="Ruiz-Trillo I."/>
            <person name="Young S.K."/>
            <person name="Zeng Q."/>
            <person name="Gargeya S."/>
            <person name="Alvarado L."/>
            <person name="Berlin A."/>
            <person name="Chapman S.B."/>
            <person name="Chen Z."/>
            <person name="Freedman E."/>
            <person name="Gellesch M."/>
            <person name="Goldberg J."/>
            <person name="Griggs A."/>
            <person name="Gujja S."/>
            <person name="Heilman E."/>
            <person name="Heiman D."/>
            <person name="Howarth C."/>
            <person name="Mehta T."/>
            <person name="Neiman D."/>
            <person name="Pearson M."/>
            <person name="Roberts A."/>
            <person name="Saif S."/>
            <person name="Shea T."/>
            <person name="Shenoy N."/>
            <person name="Sisk P."/>
            <person name="Stolte C."/>
            <person name="Sykes S."/>
            <person name="White J."/>
            <person name="Yandava C."/>
            <person name="Haas B."/>
            <person name="Nusbaum C."/>
            <person name="Birren B."/>
        </authorList>
    </citation>
    <scope>NUCLEOTIDE SEQUENCE [LARGE SCALE GENOMIC DNA]</scope>
    <source>
        <strain evidence="4">ATCC 50818</strain>
    </source>
</reference>
<dbReference type="Gene3D" id="3.40.50.1820">
    <property type="entry name" value="alpha/beta hydrolase"/>
    <property type="match status" value="1"/>
</dbReference>
<dbReference type="STRING" id="946362.F2TWX6"/>
<dbReference type="PROSITE" id="PS00383">
    <property type="entry name" value="TYR_PHOSPHATASE_1"/>
    <property type="match status" value="1"/>
</dbReference>
<dbReference type="GO" id="GO:0004721">
    <property type="term" value="F:phosphoprotein phosphatase activity"/>
    <property type="evidence" value="ECO:0007669"/>
    <property type="project" value="UniProtKB-KW"/>
</dbReference>
<dbReference type="InterPro" id="IPR000340">
    <property type="entry name" value="Dual-sp_phosphatase_cat-dom"/>
</dbReference>
<evidence type="ECO:0000256" key="2">
    <source>
        <dbReference type="ARBA" id="ARBA00022912"/>
    </source>
</evidence>
<dbReference type="eggNOG" id="KOG2386">
    <property type="taxonomic scope" value="Eukaryota"/>
</dbReference>
<dbReference type="InParanoid" id="F2TWX6"/>
<dbReference type="Gene3D" id="3.90.190.10">
    <property type="entry name" value="Protein tyrosine phosphatase superfamily"/>
    <property type="match status" value="1"/>
</dbReference>
<evidence type="ECO:0000313" key="5">
    <source>
        <dbReference type="Proteomes" id="UP000007799"/>
    </source>
</evidence>
<evidence type="ECO:0000256" key="1">
    <source>
        <dbReference type="ARBA" id="ARBA00022801"/>
    </source>
</evidence>
<dbReference type="SMART" id="SM00195">
    <property type="entry name" value="DSPc"/>
    <property type="match status" value="1"/>
</dbReference>
<keyword evidence="2" id="KW-0904">Protein phosphatase</keyword>
<dbReference type="InterPro" id="IPR029021">
    <property type="entry name" value="Prot-tyrosine_phosphatase-like"/>
</dbReference>
<dbReference type="InterPro" id="IPR050266">
    <property type="entry name" value="AB_hydrolase_sf"/>
</dbReference>
<dbReference type="InterPro" id="IPR020422">
    <property type="entry name" value="TYR_PHOSPHATASE_DUAL_dom"/>
</dbReference>
<dbReference type="InterPro" id="IPR000387">
    <property type="entry name" value="Tyr_Pase_dom"/>
</dbReference>
<dbReference type="GO" id="GO:0016020">
    <property type="term" value="C:membrane"/>
    <property type="evidence" value="ECO:0007669"/>
    <property type="project" value="TreeGrafter"/>
</dbReference>
<dbReference type="GO" id="GO:0047372">
    <property type="term" value="F:monoacylglycerol lipase activity"/>
    <property type="evidence" value="ECO:0007669"/>
    <property type="project" value="TreeGrafter"/>
</dbReference>
<dbReference type="AlphaFoldDB" id="F2TWX6"/>
<gene>
    <name evidence="4" type="ORF">PTSG_00595</name>
</gene>
<dbReference type="PROSITE" id="PS50056">
    <property type="entry name" value="TYR_PHOSPHATASE_2"/>
    <property type="match status" value="1"/>
</dbReference>
<dbReference type="Proteomes" id="UP000007799">
    <property type="component" value="Unassembled WGS sequence"/>
</dbReference>
<dbReference type="GO" id="GO:0046464">
    <property type="term" value="P:acylglycerol catabolic process"/>
    <property type="evidence" value="ECO:0007669"/>
    <property type="project" value="TreeGrafter"/>
</dbReference>
<dbReference type="EMBL" id="GL832956">
    <property type="protein sequence ID" value="EGD75885.1"/>
    <property type="molecule type" value="Genomic_DNA"/>
</dbReference>
<sequence>MSSVASPSTADGSTAAESELLTLKRAADEAIQRLTASHTQQIQVRGKQLRVLHLAVDDPSSPVLFFVHGFGGRLEQWEQQFSFFYKRANVVAVDLIGHGGSAVVDEVEAYSTPSIVDDLKVIFDQYRCRDGRFNVLIGHSYGASLICKLWAASEAVRSSTCGVVFCGSTLAGIGQELPLKVMGCLPCMALDAVRCLMNWGGASSWAVQQFVGPQADDDIRRKQYNVNCSTATSVLINTARGLSLATPDEYAALDCPAMLLVGSEDKVTPPQTTHRIYTQLQRPHGPYEIPGAGHNLLAEAAQLVNALLNKFLISKCNLASLTVEADTDTNIDQSKPKWALKNHAKWKATPPASAVIGRRRGCCGGFRACKVLRQDDVDHSPAHFKDAYPNVGLIIDISKETPPYLPPSGAHPEYIKVPTESKVIPADDRVQAFIETADDFWRAHPGQEIAVHCHYGYNRTGYVICCYLIERLGFTPAQALAEFATSRPPGIKHPHFRHSLVAKYNGAL</sequence>
<dbReference type="Pfam" id="PF00782">
    <property type="entry name" value="DSPc"/>
    <property type="match status" value="1"/>
</dbReference>
<dbReference type="RefSeq" id="XP_004998061.1">
    <property type="nucleotide sequence ID" value="XM_004998004.1"/>
</dbReference>
<organism evidence="5">
    <name type="scientific">Salpingoeca rosetta (strain ATCC 50818 / BSB-021)</name>
    <dbReference type="NCBI Taxonomy" id="946362"/>
    <lineage>
        <taxon>Eukaryota</taxon>
        <taxon>Choanoflagellata</taxon>
        <taxon>Craspedida</taxon>
        <taxon>Salpingoecidae</taxon>
        <taxon>Salpingoeca</taxon>
    </lineage>
</organism>
<dbReference type="eggNOG" id="KOG2382">
    <property type="taxonomic scope" value="Eukaryota"/>
</dbReference>
<dbReference type="InterPro" id="IPR000073">
    <property type="entry name" value="AB_hydrolase_1"/>
</dbReference>
<evidence type="ECO:0000259" key="3">
    <source>
        <dbReference type="PROSITE" id="PS50056"/>
    </source>
</evidence>
<dbReference type="SUPFAM" id="SSF52799">
    <property type="entry name" value="(Phosphotyrosine protein) phosphatases II"/>
    <property type="match status" value="1"/>
</dbReference>
<dbReference type="GeneID" id="16078663"/>
<dbReference type="OMA" id="PGIRHGH"/>
<dbReference type="SUPFAM" id="SSF53474">
    <property type="entry name" value="alpha/beta-Hydrolases"/>
    <property type="match status" value="1"/>
</dbReference>
<accession>F2TWX6</accession>
<keyword evidence="1" id="KW-0378">Hydrolase</keyword>
<proteinExistence type="predicted"/>
<protein>
    <recommendedName>
        <fullName evidence="3">Tyrosine specific protein phosphatases domain-containing protein</fullName>
    </recommendedName>
</protein>
<dbReference type="InterPro" id="IPR016130">
    <property type="entry name" value="Tyr_Pase_AS"/>
</dbReference>
<dbReference type="InterPro" id="IPR029058">
    <property type="entry name" value="AB_hydrolase_fold"/>
</dbReference>
<dbReference type="Pfam" id="PF12697">
    <property type="entry name" value="Abhydrolase_6"/>
    <property type="match status" value="1"/>
</dbReference>